<dbReference type="EMBL" id="SZYD01000010">
    <property type="protein sequence ID" value="KAD4982583.1"/>
    <property type="molecule type" value="Genomic_DNA"/>
</dbReference>
<comment type="caution">
    <text evidence="3">The sequence shown here is derived from an EMBL/GenBank/DDBJ whole genome shotgun (WGS) entry which is preliminary data.</text>
</comment>
<proteinExistence type="predicted"/>
<dbReference type="InterPro" id="IPR013201">
    <property type="entry name" value="Prot_inhib_I29"/>
</dbReference>
<gene>
    <name evidence="3" type="ORF">E3N88_19254</name>
</gene>
<sequence length="386" mass="46243">MNPSSVSNFGGNWCIDNDLKAMFESCIIEHEKFYDTLEEKEKRLHIFKDAFRFIDRVGKCIPNKAVMLMEELLCLHFSRPKSQELSASKYQDVPDRGECDIPPIRKQELFDPTEVSASKNKKNPAFSDVTLDQQKALYESYLIEHDKFYKSPKEKEERFQAFRKTLRYVDQYNSTHDPSRWIRLTYFSDMNYSGGKVVCRREPVNLTEDSGSEDEENHTPSERTLDEERAMFESYLIEHGRFYKSHKEKERRFKMFRKTLKFIDRYNSDHDPSERDHFYDTEDLASKDKENHTPSKRTLDEVKAIYDSYLIEHDRLYYMYPKEKEKRFQIFRKTLWFMDHYNTTCHPCDRIKLSSNADMPHTRGCVIPRYRKLVLFDLTEGTCDLY</sequence>
<organism evidence="3 4">
    <name type="scientific">Mikania micrantha</name>
    <name type="common">bitter vine</name>
    <dbReference type="NCBI Taxonomy" id="192012"/>
    <lineage>
        <taxon>Eukaryota</taxon>
        <taxon>Viridiplantae</taxon>
        <taxon>Streptophyta</taxon>
        <taxon>Embryophyta</taxon>
        <taxon>Tracheophyta</taxon>
        <taxon>Spermatophyta</taxon>
        <taxon>Magnoliopsida</taxon>
        <taxon>eudicotyledons</taxon>
        <taxon>Gunneridae</taxon>
        <taxon>Pentapetalae</taxon>
        <taxon>asterids</taxon>
        <taxon>campanulids</taxon>
        <taxon>Asterales</taxon>
        <taxon>Asteraceae</taxon>
        <taxon>Asteroideae</taxon>
        <taxon>Heliantheae alliance</taxon>
        <taxon>Eupatorieae</taxon>
        <taxon>Mikania</taxon>
    </lineage>
</organism>
<feature type="region of interest" description="Disordered" evidence="1">
    <location>
        <begin position="203"/>
        <end position="225"/>
    </location>
</feature>
<evidence type="ECO:0000313" key="4">
    <source>
        <dbReference type="Proteomes" id="UP000326396"/>
    </source>
</evidence>
<dbReference type="Proteomes" id="UP000326396">
    <property type="component" value="Linkage Group LG18"/>
</dbReference>
<feature type="domain" description="Cathepsin propeptide inhibitor" evidence="2">
    <location>
        <begin position="232"/>
        <end position="279"/>
    </location>
</feature>
<protein>
    <recommendedName>
        <fullName evidence="2">Cathepsin propeptide inhibitor domain-containing protein</fullName>
    </recommendedName>
</protein>
<dbReference type="OrthoDB" id="10253408at2759"/>
<dbReference type="Pfam" id="PF08246">
    <property type="entry name" value="Inhibitor_I29"/>
    <property type="match status" value="2"/>
</dbReference>
<reference evidence="3 4" key="1">
    <citation type="submission" date="2019-05" db="EMBL/GenBank/DDBJ databases">
        <title>Mikania micrantha, genome provides insights into the molecular mechanism of rapid growth.</title>
        <authorList>
            <person name="Liu B."/>
        </authorList>
    </citation>
    <scope>NUCLEOTIDE SEQUENCE [LARGE SCALE GENOMIC DNA]</scope>
    <source>
        <strain evidence="3">NLD-2019</strain>
        <tissue evidence="3">Leaf</tissue>
    </source>
</reference>
<keyword evidence="4" id="KW-1185">Reference proteome</keyword>
<feature type="domain" description="Cathepsin propeptide inhibitor" evidence="2">
    <location>
        <begin position="138"/>
        <end position="195"/>
    </location>
</feature>
<dbReference type="InterPro" id="IPR038765">
    <property type="entry name" value="Papain-like_cys_pep_sf"/>
</dbReference>
<name>A0A5N6NQD9_9ASTR</name>
<dbReference type="Gene3D" id="1.10.287.2250">
    <property type="match status" value="4"/>
</dbReference>
<evidence type="ECO:0000259" key="2">
    <source>
        <dbReference type="SMART" id="SM00848"/>
    </source>
</evidence>
<dbReference type="AlphaFoldDB" id="A0A5N6NQD9"/>
<dbReference type="SMART" id="SM00848">
    <property type="entry name" value="Inhibitor_I29"/>
    <property type="match status" value="3"/>
</dbReference>
<evidence type="ECO:0000313" key="3">
    <source>
        <dbReference type="EMBL" id="KAD4982583.1"/>
    </source>
</evidence>
<feature type="domain" description="Cathepsin propeptide inhibitor" evidence="2">
    <location>
        <begin position="23"/>
        <end position="72"/>
    </location>
</feature>
<dbReference type="SUPFAM" id="SSF54001">
    <property type="entry name" value="Cysteine proteinases"/>
    <property type="match status" value="2"/>
</dbReference>
<feature type="region of interest" description="Disordered" evidence="1">
    <location>
        <begin position="270"/>
        <end position="296"/>
    </location>
</feature>
<evidence type="ECO:0000256" key="1">
    <source>
        <dbReference type="SAM" id="MobiDB-lite"/>
    </source>
</evidence>
<accession>A0A5N6NQD9</accession>